<keyword evidence="1" id="KW-0378">Hydrolase</keyword>
<keyword evidence="1" id="KW-0547">Nucleotide-binding</keyword>
<dbReference type="EMBL" id="ATNM01000123">
    <property type="protein sequence ID" value="EPR67426.1"/>
    <property type="molecule type" value="Genomic_DNA"/>
</dbReference>
<keyword evidence="1" id="KW-0067">ATP-binding</keyword>
<dbReference type="STRING" id="641524.ADICYQ_3450"/>
<dbReference type="Proteomes" id="UP000014974">
    <property type="component" value="Unassembled WGS sequence"/>
</dbReference>
<dbReference type="GO" id="GO:0004386">
    <property type="term" value="F:helicase activity"/>
    <property type="evidence" value="ECO:0007669"/>
    <property type="project" value="UniProtKB-KW"/>
</dbReference>
<name>S7VBS5_9BACT</name>
<reference evidence="1 2" key="1">
    <citation type="journal article" date="2013" name="Genome Announc.">
        <title>Draft Genome Sequence of Cyclobacterium qasimii Strain M12-11BT, Isolated from Arctic Marine Sediment.</title>
        <authorList>
            <person name="Shivaji S."/>
            <person name="Ara S."/>
            <person name="Singh A."/>
            <person name="Kumar Pinnaka A."/>
        </authorList>
    </citation>
    <scope>NUCLEOTIDE SEQUENCE [LARGE SCALE GENOMIC DNA]</scope>
    <source>
        <strain evidence="1 2">M12-11B</strain>
    </source>
</reference>
<evidence type="ECO:0000313" key="2">
    <source>
        <dbReference type="Proteomes" id="UP000014974"/>
    </source>
</evidence>
<protein>
    <submittedName>
        <fullName evidence="1">ATP-dependent DNA helicase, RecQ family</fullName>
    </submittedName>
</protein>
<accession>S7VBS5</accession>
<comment type="caution">
    <text evidence="1">The sequence shown here is derived from an EMBL/GenBank/DDBJ whole genome shotgun (WGS) entry which is preliminary data.</text>
</comment>
<dbReference type="AlphaFoldDB" id="S7VBS5"/>
<proteinExistence type="predicted"/>
<sequence length="37" mass="4220">MFCEIDETLDDFSVGLIREMEDEGLISSEKNGVIKKK</sequence>
<evidence type="ECO:0000313" key="1">
    <source>
        <dbReference type="EMBL" id="EPR67426.1"/>
    </source>
</evidence>
<organism evidence="1 2">
    <name type="scientific">Cyclobacterium qasimii M12-11B</name>
    <dbReference type="NCBI Taxonomy" id="641524"/>
    <lineage>
        <taxon>Bacteria</taxon>
        <taxon>Pseudomonadati</taxon>
        <taxon>Bacteroidota</taxon>
        <taxon>Cytophagia</taxon>
        <taxon>Cytophagales</taxon>
        <taxon>Cyclobacteriaceae</taxon>
        <taxon>Cyclobacterium</taxon>
    </lineage>
</organism>
<keyword evidence="1" id="KW-0347">Helicase</keyword>
<gene>
    <name evidence="1" type="ORF">ADICYQ_3450</name>
</gene>